<organism evidence="2 3">
    <name type="scientific">Colletotrichum chrysophilum</name>
    <dbReference type="NCBI Taxonomy" id="1836956"/>
    <lineage>
        <taxon>Eukaryota</taxon>
        <taxon>Fungi</taxon>
        <taxon>Dikarya</taxon>
        <taxon>Ascomycota</taxon>
        <taxon>Pezizomycotina</taxon>
        <taxon>Sordariomycetes</taxon>
        <taxon>Hypocreomycetidae</taxon>
        <taxon>Glomerellales</taxon>
        <taxon>Glomerellaceae</taxon>
        <taxon>Colletotrichum</taxon>
        <taxon>Colletotrichum gloeosporioides species complex</taxon>
    </lineage>
</organism>
<dbReference type="EMBL" id="JAQOWY010000573">
    <property type="protein sequence ID" value="KAK1840303.1"/>
    <property type="molecule type" value="Genomic_DNA"/>
</dbReference>
<feature type="compositionally biased region" description="Polar residues" evidence="1">
    <location>
        <begin position="127"/>
        <end position="136"/>
    </location>
</feature>
<dbReference type="Proteomes" id="UP001243330">
    <property type="component" value="Unassembled WGS sequence"/>
</dbReference>
<feature type="region of interest" description="Disordered" evidence="1">
    <location>
        <begin position="471"/>
        <end position="502"/>
    </location>
</feature>
<evidence type="ECO:0000313" key="3">
    <source>
        <dbReference type="Proteomes" id="UP001243330"/>
    </source>
</evidence>
<feature type="compositionally biased region" description="Basic and acidic residues" evidence="1">
    <location>
        <begin position="105"/>
        <end position="114"/>
    </location>
</feature>
<protein>
    <submittedName>
        <fullName evidence="2">Uncharacterized protein</fullName>
    </submittedName>
</protein>
<name>A0AAD9E9W5_9PEZI</name>
<gene>
    <name evidence="2" type="ORF">CCHR01_17057</name>
</gene>
<proteinExistence type="predicted"/>
<keyword evidence="3" id="KW-1185">Reference proteome</keyword>
<comment type="caution">
    <text evidence="2">The sequence shown here is derived from an EMBL/GenBank/DDBJ whole genome shotgun (WGS) entry which is preliminary data.</text>
</comment>
<accession>A0AAD9E9W5</accession>
<feature type="region of interest" description="Disordered" evidence="1">
    <location>
        <begin position="105"/>
        <end position="142"/>
    </location>
</feature>
<evidence type="ECO:0000256" key="1">
    <source>
        <dbReference type="SAM" id="MobiDB-lite"/>
    </source>
</evidence>
<dbReference type="AlphaFoldDB" id="A0AAD9E9W5"/>
<evidence type="ECO:0000313" key="2">
    <source>
        <dbReference type="EMBL" id="KAK1840303.1"/>
    </source>
</evidence>
<reference evidence="2" key="1">
    <citation type="submission" date="2023-01" db="EMBL/GenBank/DDBJ databases">
        <title>Colletotrichum chrysophilum M932 genome sequence.</title>
        <authorList>
            <person name="Baroncelli R."/>
        </authorList>
    </citation>
    <scope>NUCLEOTIDE SEQUENCE</scope>
    <source>
        <strain evidence="2">M932</strain>
    </source>
</reference>
<sequence length="520" mass="58026">MIEFDEVYQDGKAEFKHTIIKFSSKFYILKCDKHGVHFRQNALIAAAKHLNSALHGFLKKDFRQAIDLLGIRVVNCTDELAKLNNDCVRHAFEMGYKPMNLLRSRYDPRSRHDTPTPPPERGLSLPAVSQQTLQKENVSEDVLNPKPGDLYWANCPKTNKTSVVMALGWKDLSMCGRDDMFCDLNLHKDMPKPRCYEFDKEGIISWAAGYGDGESLVSAREVPVMRCESNGEDSFMWTSVRLLMPFSLDDPSQSSGADAGELRTLQVYARIRGFDSFESMFAHQATEDPHRKHSSVVTKSHSAGTHSASELPSIEPHSPQRFTLGTEVLEDDAVMEICSTPPAGSSNLGNAEEAVRRTIESPCRPLCHTPNVQEANLACHEIRANGSSTTPIPLNAEIEAQPEKVATFETSSLPNAREETSSHSPAASVVSFLEQLRPGRIREEAIRPRPLHAGHHADTIEVSLSMPNASFQQQSQLEVDRTRTASTLARHRRKSQRAVVRQLRSRLVSTDSLTSGTRRK</sequence>